<evidence type="ECO:0000313" key="14">
    <source>
        <dbReference type="Proteomes" id="UP001209878"/>
    </source>
</evidence>
<evidence type="ECO:0000256" key="7">
    <source>
        <dbReference type="ARBA" id="ARBA00022833"/>
    </source>
</evidence>
<evidence type="ECO:0000256" key="6">
    <source>
        <dbReference type="ARBA" id="ARBA00022771"/>
    </source>
</evidence>
<dbReference type="Pfam" id="PF18102">
    <property type="entry name" value="DTC"/>
    <property type="match status" value="1"/>
</dbReference>
<keyword evidence="11" id="KW-0812">Transmembrane</keyword>
<dbReference type="Gene3D" id="3.30.40.10">
    <property type="entry name" value="Zinc/RING finger domain, C3HC4 (zinc finger)"/>
    <property type="match status" value="1"/>
</dbReference>
<evidence type="ECO:0000256" key="2">
    <source>
        <dbReference type="ARBA" id="ARBA00004906"/>
    </source>
</evidence>
<dbReference type="Gene3D" id="3.30.390.130">
    <property type="match status" value="1"/>
</dbReference>
<dbReference type="GO" id="GO:0008270">
    <property type="term" value="F:zinc ion binding"/>
    <property type="evidence" value="ECO:0007669"/>
    <property type="project" value="UniProtKB-KW"/>
</dbReference>
<keyword evidence="14" id="KW-1185">Reference proteome</keyword>
<dbReference type="InterPro" id="IPR018957">
    <property type="entry name" value="Znf_C3HC4_RING-type"/>
</dbReference>
<dbReference type="InterPro" id="IPR013083">
    <property type="entry name" value="Znf_RING/FYVE/PHD"/>
</dbReference>
<evidence type="ECO:0000256" key="8">
    <source>
        <dbReference type="PROSITE-ProRule" id="PRU00175"/>
    </source>
</evidence>
<reference evidence="13" key="1">
    <citation type="journal article" date="2023" name="Mol. Biol. Evol.">
        <title>Third-Generation Sequencing Reveals the Adaptive Role of the Epigenome in Three Deep-Sea Polychaetes.</title>
        <authorList>
            <person name="Perez M."/>
            <person name="Aroh O."/>
            <person name="Sun Y."/>
            <person name="Lan Y."/>
            <person name="Juniper S.K."/>
            <person name="Young C.R."/>
            <person name="Angers B."/>
            <person name="Qian P.Y."/>
        </authorList>
    </citation>
    <scope>NUCLEOTIDE SEQUENCE</scope>
    <source>
        <strain evidence="13">R07B-5</strain>
    </source>
</reference>
<dbReference type="EMBL" id="JAODUO010000353">
    <property type="protein sequence ID" value="KAK2182452.1"/>
    <property type="molecule type" value="Genomic_DNA"/>
</dbReference>
<comment type="pathway">
    <text evidence="2 9">Protein modification; protein ubiquitination.</text>
</comment>
<dbReference type="PANTHER" id="PTHR12622">
    <property type="entry name" value="DELTEX-RELATED"/>
    <property type="match status" value="1"/>
</dbReference>
<keyword evidence="11" id="KW-1133">Transmembrane helix</keyword>
<dbReference type="InterPro" id="IPR039399">
    <property type="entry name" value="Deltex_C_sf"/>
</dbReference>
<dbReference type="GO" id="GO:0005737">
    <property type="term" value="C:cytoplasm"/>
    <property type="evidence" value="ECO:0007669"/>
    <property type="project" value="UniProtKB-SubCell"/>
</dbReference>
<dbReference type="InterPro" id="IPR039396">
    <property type="entry name" value="Deltex_C"/>
</dbReference>
<evidence type="ECO:0000256" key="1">
    <source>
        <dbReference type="ARBA" id="ARBA00000900"/>
    </source>
</evidence>
<evidence type="ECO:0000256" key="5">
    <source>
        <dbReference type="ARBA" id="ARBA00022723"/>
    </source>
</evidence>
<feature type="transmembrane region" description="Helical" evidence="11">
    <location>
        <begin position="198"/>
        <end position="221"/>
    </location>
</feature>
<accession>A0AAD9NTQ4</accession>
<keyword evidence="5 9" id="KW-0479">Metal-binding</keyword>
<dbReference type="PROSITE" id="PS50089">
    <property type="entry name" value="ZF_RING_2"/>
    <property type="match status" value="1"/>
</dbReference>
<feature type="transmembrane region" description="Helical" evidence="11">
    <location>
        <begin position="165"/>
        <end position="192"/>
    </location>
</feature>
<organism evidence="13 14">
    <name type="scientific">Ridgeia piscesae</name>
    <name type="common">Tubeworm</name>
    <dbReference type="NCBI Taxonomy" id="27915"/>
    <lineage>
        <taxon>Eukaryota</taxon>
        <taxon>Metazoa</taxon>
        <taxon>Spiralia</taxon>
        <taxon>Lophotrochozoa</taxon>
        <taxon>Annelida</taxon>
        <taxon>Polychaeta</taxon>
        <taxon>Sedentaria</taxon>
        <taxon>Canalipalpata</taxon>
        <taxon>Sabellida</taxon>
        <taxon>Siboglinidae</taxon>
        <taxon>Ridgeia</taxon>
    </lineage>
</organism>
<dbReference type="EC" id="2.3.2.27" evidence="9"/>
<evidence type="ECO:0000256" key="11">
    <source>
        <dbReference type="SAM" id="Phobius"/>
    </source>
</evidence>
<comment type="subcellular location">
    <subcellularLocation>
        <location evidence="9">Cytoplasm</location>
    </subcellularLocation>
</comment>
<gene>
    <name evidence="13" type="ORF">NP493_353g04040</name>
</gene>
<dbReference type="GO" id="GO:0016567">
    <property type="term" value="P:protein ubiquitination"/>
    <property type="evidence" value="ECO:0007669"/>
    <property type="project" value="UniProtKB-UniRule"/>
</dbReference>
<dbReference type="Pfam" id="PF00097">
    <property type="entry name" value="zf-C3HC4"/>
    <property type="match status" value="1"/>
</dbReference>
<dbReference type="InterPro" id="IPR017907">
    <property type="entry name" value="Znf_RING_CS"/>
</dbReference>
<dbReference type="AlphaFoldDB" id="A0AAD9NTQ4"/>
<dbReference type="Proteomes" id="UP001209878">
    <property type="component" value="Unassembled WGS sequence"/>
</dbReference>
<proteinExistence type="inferred from homology"/>
<comment type="caution">
    <text evidence="13">The sequence shown here is derived from an EMBL/GenBank/DDBJ whole genome shotgun (WGS) entry which is preliminary data.</text>
</comment>
<feature type="compositionally biased region" description="Basic residues" evidence="10">
    <location>
        <begin position="1"/>
        <end position="10"/>
    </location>
</feature>
<feature type="domain" description="RING-type" evidence="12">
    <location>
        <begin position="34"/>
        <end position="73"/>
    </location>
</feature>
<dbReference type="SUPFAM" id="SSF57850">
    <property type="entry name" value="RING/U-box"/>
    <property type="match status" value="1"/>
</dbReference>
<evidence type="ECO:0000256" key="4">
    <source>
        <dbReference type="ARBA" id="ARBA00022679"/>
    </source>
</evidence>
<evidence type="ECO:0000256" key="9">
    <source>
        <dbReference type="RuleBase" id="RU367105"/>
    </source>
</evidence>
<evidence type="ECO:0000259" key="12">
    <source>
        <dbReference type="PROSITE" id="PS50089"/>
    </source>
</evidence>
<keyword evidence="9" id="KW-0963">Cytoplasm</keyword>
<dbReference type="InterPro" id="IPR001841">
    <property type="entry name" value="Znf_RING"/>
</dbReference>
<dbReference type="PROSITE" id="PS00518">
    <property type="entry name" value="ZF_RING_1"/>
    <property type="match status" value="1"/>
</dbReference>
<keyword evidence="11" id="KW-0472">Membrane</keyword>
<name>A0AAD9NTQ4_RIDPI</name>
<keyword evidence="7 9" id="KW-0862">Zinc</keyword>
<evidence type="ECO:0000256" key="10">
    <source>
        <dbReference type="SAM" id="MobiDB-lite"/>
    </source>
</evidence>
<dbReference type="GO" id="GO:0061630">
    <property type="term" value="F:ubiquitin protein ligase activity"/>
    <property type="evidence" value="ECO:0007669"/>
    <property type="project" value="UniProtKB-UniRule"/>
</dbReference>
<comment type="similarity">
    <text evidence="3 9">Belongs to the Deltex family.</text>
</comment>
<evidence type="ECO:0000313" key="13">
    <source>
        <dbReference type="EMBL" id="KAK2182452.1"/>
    </source>
</evidence>
<evidence type="ECO:0000256" key="3">
    <source>
        <dbReference type="ARBA" id="ARBA00009413"/>
    </source>
</evidence>
<dbReference type="InterPro" id="IPR039398">
    <property type="entry name" value="Deltex_fam"/>
</dbReference>
<protein>
    <recommendedName>
        <fullName evidence="9">E3 ubiquitin-protein ligase</fullName>
        <ecNumber evidence="9">2.3.2.27</ecNumber>
    </recommendedName>
</protein>
<keyword evidence="4 9" id="KW-0808">Transferase</keyword>
<keyword evidence="6 8" id="KW-0863">Zinc-finger</keyword>
<dbReference type="SMART" id="SM00184">
    <property type="entry name" value="RING"/>
    <property type="match status" value="1"/>
</dbReference>
<dbReference type="GO" id="GO:0007219">
    <property type="term" value="P:Notch signaling pathway"/>
    <property type="evidence" value="ECO:0007669"/>
    <property type="project" value="InterPro"/>
</dbReference>
<sequence length="228" mass="25631">MRPTKPPKKKAVAESPVTSESEAEKSNVQKSEICPICLDTMVLPKTLQKCRHRYCSRCIDAYFKHSKPICPLCGMIYGVVKGNQPEGGMMSWREHHPKPGRPYNGIERHAFLPNNVDGREIVTLLKKAFDSGLVFTISDSHMTGRKDVITWNDIHHKTSVHGGPIGCVAVSLSFMYGVDLCFTFVSLLYVIVYFVDAIFLSSLCMSVYLGDIFMCVFVSLLRQQLLSY</sequence>
<comment type="catalytic activity">
    <reaction evidence="1 9">
        <text>S-ubiquitinyl-[E2 ubiquitin-conjugating enzyme]-L-cysteine + [acceptor protein]-L-lysine = [E2 ubiquitin-conjugating enzyme]-L-cysteine + N(6)-ubiquitinyl-[acceptor protein]-L-lysine.</text>
        <dbReference type="EC" id="2.3.2.27"/>
    </reaction>
</comment>
<feature type="region of interest" description="Disordered" evidence="10">
    <location>
        <begin position="1"/>
        <end position="24"/>
    </location>
</feature>